<comment type="caution">
    <text evidence="1">The sequence shown here is derived from an EMBL/GenBank/DDBJ whole genome shotgun (WGS) entry which is preliminary data.</text>
</comment>
<organism evidence="1 2">
    <name type="scientific">Tanacetum coccineum</name>
    <dbReference type="NCBI Taxonomy" id="301880"/>
    <lineage>
        <taxon>Eukaryota</taxon>
        <taxon>Viridiplantae</taxon>
        <taxon>Streptophyta</taxon>
        <taxon>Embryophyta</taxon>
        <taxon>Tracheophyta</taxon>
        <taxon>Spermatophyta</taxon>
        <taxon>Magnoliopsida</taxon>
        <taxon>eudicotyledons</taxon>
        <taxon>Gunneridae</taxon>
        <taxon>Pentapetalae</taxon>
        <taxon>asterids</taxon>
        <taxon>campanulids</taxon>
        <taxon>Asterales</taxon>
        <taxon>Asteraceae</taxon>
        <taxon>Asteroideae</taxon>
        <taxon>Anthemideae</taxon>
        <taxon>Anthemidinae</taxon>
        <taxon>Tanacetum</taxon>
    </lineage>
</organism>
<sequence length="204" mass="22601">MDDPNITMEEYIQLEEEKACRRGQAYNWETAMYDKIFQYGLAIKLGTNMVLSFARVVGLTFESVRIDLLSGRFNLRRISLTGVEVNLRGLLELDKSDLSATCHSKDSGPSQGLYLCLILLRHRCIRTEQITPDLICPLTYQLLRNSSGYSGPDLSFEKLASPERLFSLAGASLAEVSKPVLSFGCSGGDYTSSTGFPACSIESF</sequence>
<reference evidence="1" key="1">
    <citation type="journal article" date="2022" name="Int. J. Mol. Sci.">
        <title>Draft Genome of Tanacetum Coccineum: Genomic Comparison of Closely Related Tanacetum-Family Plants.</title>
        <authorList>
            <person name="Yamashiro T."/>
            <person name="Shiraishi A."/>
            <person name="Nakayama K."/>
            <person name="Satake H."/>
        </authorList>
    </citation>
    <scope>NUCLEOTIDE SEQUENCE</scope>
</reference>
<accession>A0ABQ5GI70</accession>
<reference evidence="1" key="2">
    <citation type="submission" date="2022-01" db="EMBL/GenBank/DDBJ databases">
        <authorList>
            <person name="Yamashiro T."/>
            <person name="Shiraishi A."/>
            <person name="Satake H."/>
            <person name="Nakayama K."/>
        </authorList>
    </citation>
    <scope>NUCLEOTIDE SEQUENCE</scope>
</reference>
<dbReference type="Proteomes" id="UP001151760">
    <property type="component" value="Unassembled WGS sequence"/>
</dbReference>
<evidence type="ECO:0000313" key="2">
    <source>
        <dbReference type="Proteomes" id="UP001151760"/>
    </source>
</evidence>
<proteinExistence type="predicted"/>
<name>A0ABQ5GI70_9ASTR</name>
<keyword evidence="2" id="KW-1185">Reference proteome</keyword>
<dbReference type="EMBL" id="BQNB010018527">
    <property type="protein sequence ID" value="GJT75410.1"/>
    <property type="molecule type" value="Genomic_DNA"/>
</dbReference>
<gene>
    <name evidence="1" type="ORF">Tco_1042135</name>
</gene>
<evidence type="ECO:0000313" key="1">
    <source>
        <dbReference type="EMBL" id="GJT75410.1"/>
    </source>
</evidence>
<protein>
    <submittedName>
        <fullName evidence="1">Uncharacterized protein</fullName>
    </submittedName>
</protein>